<evidence type="ECO:0000259" key="2">
    <source>
        <dbReference type="PROSITE" id="PS51462"/>
    </source>
</evidence>
<gene>
    <name evidence="3" type="ORF">LAMO00422_LOCUS20594</name>
</gene>
<proteinExistence type="predicted"/>
<dbReference type="PANTHER" id="PTHR10285">
    <property type="entry name" value="URIDINE KINASE"/>
    <property type="match status" value="1"/>
</dbReference>
<dbReference type="SUPFAM" id="SSF52540">
    <property type="entry name" value="P-loop containing nucleoside triphosphate hydrolases"/>
    <property type="match status" value="1"/>
</dbReference>
<feature type="compositionally biased region" description="Basic residues" evidence="1">
    <location>
        <begin position="357"/>
        <end position="367"/>
    </location>
</feature>
<dbReference type="EMBL" id="HBEM01030224">
    <property type="protein sequence ID" value="CAD8461634.1"/>
    <property type="molecule type" value="Transcribed_RNA"/>
</dbReference>
<feature type="region of interest" description="Disordered" evidence="1">
    <location>
        <begin position="254"/>
        <end position="286"/>
    </location>
</feature>
<dbReference type="SUPFAM" id="SSF55811">
    <property type="entry name" value="Nudix"/>
    <property type="match status" value="1"/>
</dbReference>
<accession>A0A7S0H604</accession>
<dbReference type="InterPro" id="IPR000086">
    <property type="entry name" value="NUDIX_hydrolase_dom"/>
</dbReference>
<evidence type="ECO:0000256" key="1">
    <source>
        <dbReference type="SAM" id="MobiDB-lite"/>
    </source>
</evidence>
<evidence type="ECO:0000313" key="3">
    <source>
        <dbReference type="EMBL" id="CAD8461634.1"/>
    </source>
</evidence>
<protein>
    <recommendedName>
        <fullName evidence="2">Nudix hydrolase domain-containing protein</fullName>
    </recommendedName>
</protein>
<dbReference type="InterPro" id="IPR027417">
    <property type="entry name" value="P-loop_NTPase"/>
</dbReference>
<dbReference type="PROSITE" id="PS51462">
    <property type="entry name" value="NUDIX"/>
    <property type="match status" value="1"/>
</dbReference>
<dbReference type="AlphaFoldDB" id="A0A7S0H604"/>
<dbReference type="Gene3D" id="3.40.50.300">
    <property type="entry name" value="P-loop containing nucleotide triphosphate hydrolases"/>
    <property type="match status" value="2"/>
</dbReference>
<dbReference type="Gene3D" id="3.90.79.10">
    <property type="entry name" value="Nucleoside Triphosphate Pyrophosphohydrolase"/>
    <property type="match status" value="1"/>
</dbReference>
<organism evidence="3">
    <name type="scientific">Amorphochlora amoebiformis</name>
    <dbReference type="NCBI Taxonomy" id="1561963"/>
    <lineage>
        <taxon>Eukaryota</taxon>
        <taxon>Sar</taxon>
        <taxon>Rhizaria</taxon>
        <taxon>Cercozoa</taxon>
        <taxon>Chlorarachniophyceae</taxon>
        <taxon>Amorphochlora</taxon>
    </lineage>
</organism>
<reference evidence="3" key="1">
    <citation type="submission" date="2021-01" db="EMBL/GenBank/DDBJ databases">
        <authorList>
            <person name="Corre E."/>
            <person name="Pelletier E."/>
            <person name="Niang G."/>
            <person name="Scheremetjew M."/>
            <person name="Finn R."/>
            <person name="Kale V."/>
            <person name="Holt S."/>
            <person name="Cochrane G."/>
            <person name="Meng A."/>
            <person name="Brown T."/>
            <person name="Cohen L."/>
        </authorList>
    </citation>
    <scope>NUCLEOTIDE SEQUENCE</scope>
    <source>
        <strain evidence="3">CCMP2058</strain>
    </source>
</reference>
<dbReference type="InterPro" id="IPR015797">
    <property type="entry name" value="NUDIX_hydrolase-like_dom_sf"/>
</dbReference>
<sequence>MAHVLFVRASKAPYDDFEVLMQLRGARSKAPHTWGVAGGKWTAEERETIKKCKDKKMKNLYRRLAAIREAGEECGGGSGITPIKLPTTATELVMPSTIRRMITSDFYYPSNAQIQARSDKGKLVNTYYFVCPISEDQAFKWKPKPIKAHEYEVEEFCWIPLKFVCFPPAKPHPRPQTPQYPTQPVPPNIYSNYNPPYNSHPNYNSYPSYGEQARYSSPPRQVPNIYIAPPHRAQPYHTHSVQLLPHQGQNWGFRQGLNSGVNRKLGKSVGSPSSSQADDLKHDPRIPPNFKICPWVGSFFTTMGKQVMRAVPKVYQELLSEDFDRKHPPGKMRIPQSPAGKKRAGEDGNEENPSNKQKGKKKKKAKAAKMRSFMLESLLFSNDQGLPWPPLIPASRPTAVAEKILRCIESHGSNPPEGDKRWLVALAGIPASGKSTLSKLVVEEINRMASNEQRACLVPMDGFHYTRRTLDEMPSPQLMHSRRGAEYTFDTKSLTKVLEQIRTTSERVEVPGFDHKLKDPTPGEYVVEKSHNIVLVEGLYLLLEKKANWKAVTRQFHVRCFLYTPFSVAERRIIPRHVEAGIAPNKEMALQRWLNNDKRNALVILENLEPQKLDVRILTVE</sequence>
<name>A0A7S0H604_9EUKA</name>
<feature type="region of interest" description="Disordered" evidence="1">
    <location>
        <begin position="322"/>
        <end position="367"/>
    </location>
</feature>
<feature type="domain" description="Nudix hydrolase" evidence="2">
    <location>
        <begin position="1"/>
        <end position="182"/>
    </location>
</feature>